<keyword evidence="1" id="KW-0175">Coiled coil</keyword>
<feature type="compositionally biased region" description="Polar residues" evidence="2">
    <location>
        <begin position="46"/>
        <end position="85"/>
    </location>
</feature>
<proteinExistence type="predicted"/>
<evidence type="ECO:0000259" key="3">
    <source>
        <dbReference type="Pfam" id="PF13240"/>
    </source>
</evidence>
<gene>
    <name evidence="4" type="ORF">NEF87_004026</name>
</gene>
<feature type="coiled-coil region" evidence="1">
    <location>
        <begin position="223"/>
        <end position="270"/>
    </location>
</feature>
<evidence type="ECO:0000313" key="4">
    <source>
        <dbReference type="EMBL" id="UYP47741.1"/>
    </source>
</evidence>
<keyword evidence="5" id="KW-1185">Reference proteome</keyword>
<feature type="domain" description="Zinc-ribbon" evidence="3">
    <location>
        <begin position="11"/>
        <end position="33"/>
    </location>
</feature>
<accession>A0ABY6HW44</accession>
<evidence type="ECO:0000256" key="1">
    <source>
        <dbReference type="SAM" id="Coils"/>
    </source>
</evidence>
<dbReference type="Pfam" id="PF13240">
    <property type="entry name" value="Zn_Ribbon_1"/>
    <property type="match status" value="1"/>
</dbReference>
<sequence>MKMAQKRPPKFCWGCGAELKDSQKFCTKCGKPVSQKKELTPKKRVSPTTVPRTASFQNYGATPQTPTIAQNPIQSTTQRTSSAQYPQRTPMVTAMEPNTQPQAPIPTYSQSSYQSPQIEAQSLDNKPVLERIDNLEQKLDGFDLQGRFEKVEYKLNALFGEVHFTDQIKDLSKELKENSPNEAVNKLSDKMEHYQSQIDMKISNLATTEDVSRIKSKLDTLDMNRLDNRLGKIEDRLSKFNADEKITNLAKNTVERLNSMEQKVENLNIESRTRLMNIDKTVGKFEHRLESMNNALATLVPSLIKLTEKVNQLQFTAQTLKSDKSPESAKPSATKLDLPPFPGKKKEVQKPQKQPTIEDEPEIETNTSKDNVADIKKMLND</sequence>
<name>A0ABY6HW44_9ARCH</name>
<dbReference type="InterPro" id="IPR026870">
    <property type="entry name" value="Zinc_ribbon_dom"/>
</dbReference>
<evidence type="ECO:0000256" key="2">
    <source>
        <dbReference type="SAM" id="MobiDB-lite"/>
    </source>
</evidence>
<organism evidence="4 5">
    <name type="scientific">Candidatus Lokiarchaeum ossiferum</name>
    <dbReference type="NCBI Taxonomy" id="2951803"/>
    <lineage>
        <taxon>Archaea</taxon>
        <taxon>Promethearchaeati</taxon>
        <taxon>Promethearchaeota</taxon>
        <taxon>Promethearchaeia</taxon>
        <taxon>Promethearchaeales</taxon>
        <taxon>Promethearchaeaceae</taxon>
        <taxon>Candidatus Lokiarchaeum</taxon>
    </lineage>
</organism>
<dbReference type="EMBL" id="CP104013">
    <property type="protein sequence ID" value="UYP47741.1"/>
    <property type="molecule type" value="Genomic_DNA"/>
</dbReference>
<feature type="region of interest" description="Disordered" evidence="2">
    <location>
        <begin position="30"/>
        <end position="85"/>
    </location>
</feature>
<dbReference type="Proteomes" id="UP001208689">
    <property type="component" value="Chromosome"/>
</dbReference>
<feature type="region of interest" description="Disordered" evidence="2">
    <location>
        <begin position="321"/>
        <end position="381"/>
    </location>
</feature>
<protein>
    <recommendedName>
        <fullName evidence="3">Zinc-ribbon domain-containing protein</fullName>
    </recommendedName>
</protein>
<feature type="compositionally biased region" description="Basic and acidic residues" evidence="2">
    <location>
        <begin position="371"/>
        <end position="381"/>
    </location>
</feature>
<reference evidence="4" key="1">
    <citation type="submission" date="2022-09" db="EMBL/GenBank/DDBJ databases">
        <title>Actin cytoskeleton and complex cell architecture in an #Asgard archaeon.</title>
        <authorList>
            <person name="Ponce Toledo R.I."/>
            <person name="Schleper C."/>
            <person name="Rodrigues Oliveira T."/>
            <person name="Wollweber F."/>
            <person name="Xu J."/>
            <person name="Rittmann S."/>
            <person name="Klingl A."/>
            <person name="Pilhofer M."/>
        </authorList>
    </citation>
    <scope>NUCLEOTIDE SEQUENCE</scope>
    <source>
        <strain evidence="4">B-35</strain>
    </source>
</reference>
<evidence type="ECO:0000313" key="5">
    <source>
        <dbReference type="Proteomes" id="UP001208689"/>
    </source>
</evidence>